<feature type="transmembrane region" description="Helical" evidence="1">
    <location>
        <begin position="21"/>
        <end position="39"/>
    </location>
</feature>
<feature type="transmembrane region" description="Helical" evidence="1">
    <location>
        <begin position="45"/>
        <end position="65"/>
    </location>
</feature>
<gene>
    <name evidence="2" type="ORF">AB0C36_16950</name>
</gene>
<accession>A0ABV3DHG0</accession>
<proteinExistence type="predicted"/>
<name>A0ABV3DHG0_9ACTN</name>
<keyword evidence="1" id="KW-0472">Membrane</keyword>
<dbReference type="EMBL" id="JBEZFP010000038">
    <property type="protein sequence ID" value="MEU8135194.1"/>
    <property type="molecule type" value="Genomic_DNA"/>
</dbReference>
<keyword evidence="1" id="KW-1133">Transmembrane helix</keyword>
<protein>
    <submittedName>
        <fullName evidence="2">Uncharacterized protein</fullName>
    </submittedName>
</protein>
<keyword evidence="1" id="KW-0812">Transmembrane</keyword>
<organism evidence="2 3">
    <name type="scientific">Streptodolium elevatio</name>
    <dbReference type="NCBI Taxonomy" id="3157996"/>
    <lineage>
        <taxon>Bacteria</taxon>
        <taxon>Bacillati</taxon>
        <taxon>Actinomycetota</taxon>
        <taxon>Actinomycetes</taxon>
        <taxon>Kitasatosporales</taxon>
        <taxon>Streptomycetaceae</taxon>
        <taxon>Streptodolium</taxon>
    </lineage>
</organism>
<dbReference type="RefSeq" id="WP_358354665.1">
    <property type="nucleotide sequence ID" value="NZ_JBEZFP010000038.1"/>
</dbReference>
<dbReference type="Proteomes" id="UP001551482">
    <property type="component" value="Unassembled WGS sequence"/>
</dbReference>
<evidence type="ECO:0000313" key="3">
    <source>
        <dbReference type="Proteomes" id="UP001551482"/>
    </source>
</evidence>
<reference evidence="2 3" key="1">
    <citation type="submission" date="2024-06" db="EMBL/GenBank/DDBJ databases">
        <title>The Natural Products Discovery Center: Release of the First 8490 Sequenced Strains for Exploring Actinobacteria Biosynthetic Diversity.</title>
        <authorList>
            <person name="Kalkreuter E."/>
            <person name="Kautsar S.A."/>
            <person name="Yang D."/>
            <person name="Bader C.D."/>
            <person name="Teijaro C.N."/>
            <person name="Fluegel L."/>
            <person name="Davis C.M."/>
            <person name="Simpson J.R."/>
            <person name="Lauterbach L."/>
            <person name="Steele A.D."/>
            <person name="Gui C."/>
            <person name="Meng S."/>
            <person name="Li G."/>
            <person name="Viehrig K."/>
            <person name="Ye F."/>
            <person name="Su P."/>
            <person name="Kiefer A.F."/>
            <person name="Nichols A."/>
            <person name="Cepeda A.J."/>
            <person name="Yan W."/>
            <person name="Fan B."/>
            <person name="Jiang Y."/>
            <person name="Adhikari A."/>
            <person name="Zheng C.-J."/>
            <person name="Schuster L."/>
            <person name="Cowan T.M."/>
            <person name="Smanski M.J."/>
            <person name="Chevrette M.G."/>
            <person name="De Carvalho L.P.S."/>
            <person name="Shen B."/>
        </authorList>
    </citation>
    <scope>NUCLEOTIDE SEQUENCE [LARGE SCALE GENOMIC DNA]</scope>
    <source>
        <strain evidence="2 3">NPDC048946</strain>
    </source>
</reference>
<sequence>MSTSTPPGQPARPARDHLRTLMLALLALTVAVTAVAAVATPAPEITAALIGAGGLVWATVLGALIRKWLSDAG</sequence>
<evidence type="ECO:0000313" key="2">
    <source>
        <dbReference type="EMBL" id="MEU8135194.1"/>
    </source>
</evidence>
<keyword evidence="3" id="KW-1185">Reference proteome</keyword>
<comment type="caution">
    <text evidence="2">The sequence shown here is derived from an EMBL/GenBank/DDBJ whole genome shotgun (WGS) entry which is preliminary data.</text>
</comment>
<evidence type="ECO:0000256" key="1">
    <source>
        <dbReference type="SAM" id="Phobius"/>
    </source>
</evidence>